<dbReference type="GO" id="GO:0005847">
    <property type="term" value="C:mRNA cleavage and polyadenylation specificity factor complex"/>
    <property type="evidence" value="ECO:0007669"/>
    <property type="project" value="TreeGrafter"/>
</dbReference>
<dbReference type="GO" id="GO:0004534">
    <property type="term" value="F:5'-3' RNA exonuclease activity"/>
    <property type="evidence" value="ECO:0007669"/>
    <property type="project" value="TreeGrafter"/>
</dbReference>
<keyword evidence="3" id="KW-1185">Reference proteome</keyword>
<proteinExistence type="predicted"/>
<dbReference type="Gene3D" id="3.60.15.10">
    <property type="entry name" value="Ribonuclease Z/Hydroxyacylglutathione hydrolase-like"/>
    <property type="match status" value="1"/>
</dbReference>
<sequence length="163" mass="18711">MDEDGGASSDIMCFTPLGSGQEVGRSCHLLHFKGKKILLDCGVHPGMHGVDALPFVDFIDIEEIDLLLVSLFYFVLFFIYFLWFLFICTNRSTRILRTITLYLSRKILFSIQFKIPGNFLCRIDVAGASMVHYHTNAYILCLWGKHKPFLLNSIPTPFRVVQW</sequence>
<dbReference type="GO" id="GO:0006398">
    <property type="term" value="P:mRNA 3'-end processing by stem-loop binding and cleavage"/>
    <property type="evidence" value="ECO:0007669"/>
    <property type="project" value="TreeGrafter"/>
</dbReference>
<dbReference type="PANTHER" id="PTHR11203">
    <property type="entry name" value="CLEAVAGE AND POLYADENYLATION SPECIFICITY FACTOR FAMILY MEMBER"/>
    <property type="match status" value="1"/>
</dbReference>
<dbReference type="GO" id="GO:0004521">
    <property type="term" value="F:RNA endonuclease activity"/>
    <property type="evidence" value="ECO:0007669"/>
    <property type="project" value="TreeGrafter"/>
</dbReference>
<evidence type="ECO:0000313" key="4">
    <source>
        <dbReference type="WBParaSite" id="NBR_0002097601-mRNA-1"/>
    </source>
</evidence>
<keyword evidence="1" id="KW-0472">Membrane</keyword>
<evidence type="ECO:0000313" key="3">
    <source>
        <dbReference type="Proteomes" id="UP000271162"/>
    </source>
</evidence>
<feature type="transmembrane region" description="Helical" evidence="1">
    <location>
        <begin position="66"/>
        <end position="87"/>
    </location>
</feature>
<gene>
    <name evidence="2" type="ORF">NBR_LOCUS20978</name>
</gene>
<evidence type="ECO:0000313" key="2">
    <source>
        <dbReference type="EMBL" id="VDL84716.1"/>
    </source>
</evidence>
<name>A0A0N4YUQ4_NIPBR</name>
<organism evidence="4">
    <name type="scientific">Nippostrongylus brasiliensis</name>
    <name type="common">Rat hookworm</name>
    <dbReference type="NCBI Taxonomy" id="27835"/>
    <lineage>
        <taxon>Eukaryota</taxon>
        <taxon>Metazoa</taxon>
        <taxon>Ecdysozoa</taxon>
        <taxon>Nematoda</taxon>
        <taxon>Chromadorea</taxon>
        <taxon>Rhabditida</taxon>
        <taxon>Rhabditina</taxon>
        <taxon>Rhabditomorpha</taxon>
        <taxon>Strongyloidea</taxon>
        <taxon>Heligmosomidae</taxon>
        <taxon>Nippostrongylus</taxon>
    </lineage>
</organism>
<dbReference type="EMBL" id="UYSL01025751">
    <property type="protein sequence ID" value="VDL84716.1"/>
    <property type="molecule type" value="Genomic_DNA"/>
</dbReference>
<dbReference type="SUPFAM" id="SSF56281">
    <property type="entry name" value="Metallo-hydrolase/oxidoreductase"/>
    <property type="match status" value="1"/>
</dbReference>
<dbReference type="WBParaSite" id="NBR_0002097601-mRNA-1">
    <property type="protein sequence ID" value="NBR_0002097601-mRNA-1"/>
    <property type="gene ID" value="NBR_0002097601"/>
</dbReference>
<dbReference type="InterPro" id="IPR036866">
    <property type="entry name" value="RibonucZ/Hydroxyglut_hydro"/>
</dbReference>
<accession>A0A0N4YUQ4</accession>
<dbReference type="PANTHER" id="PTHR11203:SF11">
    <property type="entry name" value="CLEAVAGE AND POLYADENYLATION SPECIFICITY FACTOR SUBUNIT 3"/>
    <property type="match status" value="1"/>
</dbReference>
<dbReference type="STRING" id="27835.A0A0N4YUQ4"/>
<evidence type="ECO:0000256" key="1">
    <source>
        <dbReference type="SAM" id="Phobius"/>
    </source>
</evidence>
<reference evidence="4" key="1">
    <citation type="submission" date="2017-02" db="UniProtKB">
        <authorList>
            <consortium name="WormBaseParasite"/>
        </authorList>
    </citation>
    <scope>IDENTIFICATION</scope>
</reference>
<dbReference type="Proteomes" id="UP000271162">
    <property type="component" value="Unassembled WGS sequence"/>
</dbReference>
<keyword evidence="1" id="KW-0812">Transmembrane</keyword>
<keyword evidence="1" id="KW-1133">Transmembrane helix</keyword>
<dbReference type="GO" id="GO:0003723">
    <property type="term" value="F:RNA binding"/>
    <property type="evidence" value="ECO:0007669"/>
    <property type="project" value="TreeGrafter"/>
</dbReference>
<dbReference type="AlphaFoldDB" id="A0A0N4YUQ4"/>
<reference evidence="2 3" key="2">
    <citation type="submission" date="2018-11" db="EMBL/GenBank/DDBJ databases">
        <authorList>
            <consortium name="Pathogen Informatics"/>
        </authorList>
    </citation>
    <scope>NUCLEOTIDE SEQUENCE [LARGE SCALE GENOMIC DNA]</scope>
</reference>
<protein>
    <submittedName>
        <fullName evidence="4">Lactamase_B domain-containing protein</fullName>
    </submittedName>
</protein>
<dbReference type="InterPro" id="IPR050698">
    <property type="entry name" value="MBL"/>
</dbReference>